<evidence type="ECO:0000313" key="6">
    <source>
        <dbReference type="Proteomes" id="UP000029864"/>
    </source>
</evidence>
<name>A0A099JNF0_9MICO</name>
<sequence length="838" mass="88721">MTLPPTPVDAESARPSVHAAFTSPLLAVRRTPSAVINLPVQADGARDRLTRMLYLAVGGGAIIFGGLSIQPFLAQAHEPALELSWTAWLLVFGLPLLSAVLSRHAPLSLLRRLALLHGLVFIAILVGWLILGAGALPQELGIPWVLSFTGIPCVAVAVAERGWVAWSFIVLACTLSGLVRAVTTPNYRPALVGVEDGLYSLLLISVFAGFTLALRRSAGRIEAAARLSRAADAGRAARTARTQERQIIDALVHDSVISTLLVAGLGRADPAVVARQAATTIEKLDALSNPTSVDVVLRSGLWLRLSAVARDLAPDVILRSELHLERLIPVHVGDAVVGAVGEALRNSMAAAGVGHRHPVIRRVTVRPAGGGIQVLVADDGAGFDPALVPQERLGIAQSIVGRMHRIAGGAAVVRSRPGQGTEVLITWIPATAIRGVPAPAPARAPAPTDRPDGDRRLGGDRRVPGDRRADARGQERRRVEPDRRADSVAVTETLPARDRRGTLSLSGTLGLSTPLALAVLVLFVAVHALLAFADSESLARQPLGIPLDLLALVAVSAAALWITLPAKDPFPPSRTFGILVLCSVTAGLMYLQISPLDARPFAHWHLGAVTLVLVVLVARGRTGWAWVGYAALAAATVAWTLANGLALVDGVNLVVRHGGTLLVGTLFAMGMRRSGRTLLVLIRERGERASSEATSGAVVEEREVQLARVNALARPALTRLMSAHELDDAERAECLLVEGSLRDAIRGRSLFVEPIITATRNARTRGVEVTLLDDSGDNQPTDVSLFARLVADQLDALSFGRFTLRLLPVARAELATIVVESAEHRMLVVDADGTARDA</sequence>
<dbReference type="Proteomes" id="UP000029864">
    <property type="component" value="Unassembled WGS sequence"/>
</dbReference>
<comment type="caution">
    <text evidence="4">The sequence shown here is derived from an EMBL/GenBank/DDBJ whole genome shotgun (WGS) entry which is preliminary data.</text>
</comment>
<evidence type="ECO:0000256" key="1">
    <source>
        <dbReference type="SAM" id="MobiDB-lite"/>
    </source>
</evidence>
<reference evidence="4 6" key="1">
    <citation type="submission" date="2014-08" db="EMBL/GenBank/DDBJ databases">
        <authorList>
            <person name="Sisinthy S."/>
        </authorList>
    </citation>
    <scope>NUCLEOTIDE SEQUENCE [LARGE SCALE GENOMIC DNA]</scope>
    <source>
        <strain evidence="4 6">RuG17</strain>
    </source>
</reference>
<feature type="compositionally biased region" description="Basic and acidic residues" evidence="1">
    <location>
        <begin position="449"/>
        <end position="486"/>
    </location>
</feature>
<dbReference type="InterPro" id="IPR003594">
    <property type="entry name" value="HATPase_dom"/>
</dbReference>
<feature type="domain" description="Histidine kinase/HSP90-like ATPase" evidence="3">
    <location>
        <begin position="338"/>
        <end position="430"/>
    </location>
</feature>
<dbReference type="Pfam" id="PF02518">
    <property type="entry name" value="HATPase_c"/>
    <property type="match status" value="1"/>
</dbReference>
<keyword evidence="2" id="KW-0472">Membrane</keyword>
<dbReference type="eggNOG" id="COG3850">
    <property type="taxonomic scope" value="Bacteria"/>
</dbReference>
<keyword evidence="5" id="KW-0418">Kinase</keyword>
<evidence type="ECO:0000313" key="5">
    <source>
        <dbReference type="EMBL" id="MBB5642502.1"/>
    </source>
</evidence>
<evidence type="ECO:0000259" key="3">
    <source>
        <dbReference type="Pfam" id="PF02518"/>
    </source>
</evidence>
<dbReference type="Proteomes" id="UP000561726">
    <property type="component" value="Unassembled WGS sequence"/>
</dbReference>
<evidence type="ECO:0000313" key="7">
    <source>
        <dbReference type="Proteomes" id="UP000561726"/>
    </source>
</evidence>
<feature type="region of interest" description="Disordered" evidence="1">
    <location>
        <begin position="436"/>
        <end position="493"/>
    </location>
</feature>
<dbReference type="OrthoDB" id="4881511at2"/>
<feature type="transmembrane region" description="Helical" evidence="2">
    <location>
        <begin position="114"/>
        <end position="135"/>
    </location>
</feature>
<accession>A0A099JNF0</accession>
<feature type="transmembrane region" description="Helical" evidence="2">
    <location>
        <begin position="53"/>
        <end position="73"/>
    </location>
</feature>
<feature type="transmembrane region" description="Helical" evidence="2">
    <location>
        <begin position="576"/>
        <end position="595"/>
    </location>
</feature>
<evidence type="ECO:0000313" key="4">
    <source>
        <dbReference type="EMBL" id="KGJ79660.1"/>
    </source>
</evidence>
<evidence type="ECO:0000256" key="2">
    <source>
        <dbReference type="SAM" id="Phobius"/>
    </source>
</evidence>
<protein>
    <submittedName>
        <fullName evidence="5">Signal transduction histidine kinase</fullName>
    </submittedName>
</protein>
<keyword evidence="5" id="KW-0808">Transferase</keyword>
<dbReference type="InterPro" id="IPR036890">
    <property type="entry name" value="HATPase_C_sf"/>
</dbReference>
<dbReference type="AlphaFoldDB" id="A0A099JNF0"/>
<feature type="transmembrane region" description="Helical" evidence="2">
    <location>
        <begin position="509"/>
        <end position="533"/>
    </location>
</feature>
<dbReference type="eggNOG" id="COG4585">
    <property type="taxonomic scope" value="Bacteria"/>
</dbReference>
<feature type="transmembrane region" description="Helical" evidence="2">
    <location>
        <begin position="601"/>
        <end position="619"/>
    </location>
</feature>
<organism evidence="4 6">
    <name type="scientific">Cryobacterium roopkundense</name>
    <dbReference type="NCBI Taxonomy" id="1001240"/>
    <lineage>
        <taxon>Bacteria</taxon>
        <taxon>Bacillati</taxon>
        <taxon>Actinomycetota</taxon>
        <taxon>Actinomycetes</taxon>
        <taxon>Micrococcales</taxon>
        <taxon>Microbacteriaceae</taxon>
        <taxon>Cryobacterium</taxon>
    </lineage>
</organism>
<proteinExistence type="predicted"/>
<feature type="transmembrane region" description="Helical" evidence="2">
    <location>
        <begin position="545"/>
        <end position="564"/>
    </location>
</feature>
<dbReference type="RefSeq" id="WP_035835439.1">
    <property type="nucleotide sequence ID" value="NZ_JACHBQ010000001.1"/>
</dbReference>
<dbReference type="Gene3D" id="3.30.565.10">
    <property type="entry name" value="Histidine kinase-like ATPase, C-terminal domain"/>
    <property type="match status" value="1"/>
</dbReference>
<dbReference type="STRING" id="1001240.GY21_04335"/>
<feature type="transmembrane region" description="Helical" evidence="2">
    <location>
        <begin position="141"/>
        <end position="158"/>
    </location>
</feature>
<feature type="transmembrane region" description="Helical" evidence="2">
    <location>
        <begin position="163"/>
        <end position="182"/>
    </location>
</feature>
<keyword evidence="2" id="KW-0812">Transmembrane</keyword>
<dbReference type="GO" id="GO:0016301">
    <property type="term" value="F:kinase activity"/>
    <property type="evidence" value="ECO:0007669"/>
    <property type="project" value="UniProtKB-KW"/>
</dbReference>
<feature type="transmembrane region" description="Helical" evidence="2">
    <location>
        <begin position="85"/>
        <end position="102"/>
    </location>
</feature>
<dbReference type="SUPFAM" id="SSF55874">
    <property type="entry name" value="ATPase domain of HSP90 chaperone/DNA topoisomerase II/histidine kinase"/>
    <property type="match status" value="1"/>
</dbReference>
<keyword evidence="6" id="KW-1185">Reference proteome</keyword>
<dbReference type="EMBL" id="JACHBQ010000001">
    <property type="protein sequence ID" value="MBB5642502.1"/>
    <property type="molecule type" value="Genomic_DNA"/>
</dbReference>
<feature type="transmembrane region" description="Helical" evidence="2">
    <location>
        <begin position="197"/>
        <end position="214"/>
    </location>
</feature>
<dbReference type="EMBL" id="JPXF01000011">
    <property type="protein sequence ID" value="KGJ79660.1"/>
    <property type="molecule type" value="Genomic_DNA"/>
</dbReference>
<keyword evidence="2" id="KW-1133">Transmembrane helix</keyword>
<reference evidence="5 7" key="2">
    <citation type="submission" date="2020-08" db="EMBL/GenBank/DDBJ databases">
        <title>Sequencing the genomes of 1000 actinobacteria strains.</title>
        <authorList>
            <person name="Klenk H.-P."/>
        </authorList>
    </citation>
    <scope>NUCLEOTIDE SEQUENCE [LARGE SCALE GENOMIC DNA]</scope>
    <source>
        <strain evidence="5 7">DSM 21065</strain>
    </source>
</reference>
<gene>
    <name evidence="5" type="ORF">BJ997_003050</name>
    <name evidence="4" type="ORF">GY21_04335</name>
</gene>
<feature type="transmembrane region" description="Helical" evidence="2">
    <location>
        <begin position="626"/>
        <end position="648"/>
    </location>
</feature>